<proteinExistence type="predicted"/>
<comment type="caution">
    <text evidence="1">The sequence shown here is derived from an EMBL/GenBank/DDBJ whole genome shotgun (WGS) entry which is preliminary data.</text>
</comment>
<sequence length="59" mass="6679">MVHSFTFRSEASRLAGIFKGDPLQEYLAYYRLGIDGVFTDFTADGVKARDAYIAELKKQ</sequence>
<protein>
    <recommendedName>
        <fullName evidence="2">GP-PDE domain-containing protein</fullName>
    </recommendedName>
</protein>
<accession>A0A645EZ47</accession>
<name>A0A645EZ47_9ZZZZ</name>
<evidence type="ECO:0008006" key="2">
    <source>
        <dbReference type="Google" id="ProtNLM"/>
    </source>
</evidence>
<dbReference type="EMBL" id="VSSQ01053297">
    <property type="protein sequence ID" value="MPN07335.1"/>
    <property type="molecule type" value="Genomic_DNA"/>
</dbReference>
<reference evidence="1" key="1">
    <citation type="submission" date="2019-08" db="EMBL/GenBank/DDBJ databases">
        <authorList>
            <person name="Kucharzyk K."/>
            <person name="Murdoch R.W."/>
            <person name="Higgins S."/>
            <person name="Loffler F."/>
        </authorList>
    </citation>
    <scope>NUCLEOTIDE SEQUENCE</scope>
</reference>
<dbReference type="GO" id="GO:0006629">
    <property type="term" value="P:lipid metabolic process"/>
    <property type="evidence" value="ECO:0007669"/>
    <property type="project" value="InterPro"/>
</dbReference>
<dbReference type="AlphaFoldDB" id="A0A645EZ47"/>
<dbReference type="GO" id="GO:0008081">
    <property type="term" value="F:phosphoric diester hydrolase activity"/>
    <property type="evidence" value="ECO:0007669"/>
    <property type="project" value="InterPro"/>
</dbReference>
<dbReference type="Gene3D" id="3.20.20.190">
    <property type="entry name" value="Phosphatidylinositol (PI) phosphodiesterase"/>
    <property type="match status" value="1"/>
</dbReference>
<organism evidence="1">
    <name type="scientific">bioreactor metagenome</name>
    <dbReference type="NCBI Taxonomy" id="1076179"/>
    <lineage>
        <taxon>unclassified sequences</taxon>
        <taxon>metagenomes</taxon>
        <taxon>ecological metagenomes</taxon>
    </lineage>
</organism>
<gene>
    <name evidence="1" type="ORF">SDC9_154601</name>
</gene>
<evidence type="ECO:0000313" key="1">
    <source>
        <dbReference type="EMBL" id="MPN07335.1"/>
    </source>
</evidence>
<dbReference type="InterPro" id="IPR017946">
    <property type="entry name" value="PLC-like_Pdiesterase_TIM-brl"/>
</dbReference>